<keyword evidence="3" id="KW-1185">Reference proteome</keyword>
<gene>
    <name evidence="2" type="ORF">U9M48_022763</name>
</gene>
<dbReference type="Proteomes" id="UP001341281">
    <property type="component" value="Chromosome 05"/>
</dbReference>
<evidence type="ECO:0000313" key="2">
    <source>
        <dbReference type="EMBL" id="WVZ74599.1"/>
    </source>
</evidence>
<protein>
    <submittedName>
        <fullName evidence="2">Uncharacterized protein</fullName>
    </submittedName>
</protein>
<sequence>MCYASLEGGRKRRQGRYSKTDWRITHVAHTGKWDARQRVPVDAGEAHYEAYFVEYLRWLQAHTRVRLRPTADHRPISEGQQLVWLTNEAGSVLARAGPRPSGALKSFVQTVSRHCRRLSRKIGCYSAAALPLQPRSVPGGPSSSRGRSSRKSRSSEDEDEDEDDNDDDGDRGPNVLSGSQLHGAPLFTQTQHDAETGPSSRPPATRRVGVLVTLRT</sequence>
<accession>A0AAQ3TKH1</accession>
<feature type="compositionally biased region" description="Acidic residues" evidence="1">
    <location>
        <begin position="156"/>
        <end position="169"/>
    </location>
</feature>
<evidence type="ECO:0000256" key="1">
    <source>
        <dbReference type="SAM" id="MobiDB-lite"/>
    </source>
</evidence>
<reference evidence="2 3" key="1">
    <citation type="submission" date="2024-02" db="EMBL/GenBank/DDBJ databases">
        <title>High-quality chromosome-scale genome assembly of Pensacola bahiagrass (Paspalum notatum Flugge var. saurae).</title>
        <authorList>
            <person name="Vega J.M."/>
            <person name="Podio M."/>
            <person name="Orjuela J."/>
            <person name="Siena L.A."/>
            <person name="Pessino S.C."/>
            <person name="Combes M.C."/>
            <person name="Mariac C."/>
            <person name="Albertini E."/>
            <person name="Pupilli F."/>
            <person name="Ortiz J.P.A."/>
            <person name="Leblanc O."/>
        </authorList>
    </citation>
    <scope>NUCLEOTIDE SEQUENCE [LARGE SCALE GENOMIC DNA]</scope>
    <source>
        <strain evidence="2">R1</strain>
        <tissue evidence="2">Leaf</tissue>
    </source>
</reference>
<dbReference type="EMBL" id="CP144749">
    <property type="protein sequence ID" value="WVZ74599.1"/>
    <property type="molecule type" value="Genomic_DNA"/>
</dbReference>
<feature type="compositionally biased region" description="Low complexity" evidence="1">
    <location>
        <begin position="134"/>
        <end position="146"/>
    </location>
</feature>
<organism evidence="2 3">
    <name type="scientific">Paspalum notatum var. saurae</name>
    <dbReference type="NCBI Taxonomy" id="547442"/>
    <lineage>
        <taxon>Eukaryota</taxon>
        <taxon>Viridiplantae</taxon>
        <taxon>Streptophyta</taxon>
        <taxon>Embryophyta</taxon>
        <taxon>Tracheophyta</taxon>
        <taxon>Spermatophyta</taxon>
        <taxon>Magnoliopsida</taxon>
        <taxon>Liliopsida</taxon>
        <taxon>Poales</taxon>
        <taxon>Poaceae</taxon>
        <taxon>PACMAD clade</taxon>
        <taxon>Panicoideae</taxon>
        <taxon>Andropogonodae</taxon>
        <taxon>Paspaleae</taxon>
        <taxon>Paspalinae</taxon>
        <taxon>Paspalum</taxon>
    </lineage>
</organism>
<feature type="region of interest" description="Disordered" evidence="1">
    <location>
        <begin position="131"/>
        <end position="216"/>
    </location>
</feature>
<dbReference type="AlphaFoldDB" id="A0AAQ3TKH1"/>
<proteinExistence type="predicted"/>
<evidence type="ECO:0000313" key="3">
    <source>
        <dbReference type="Proteomes" id="UP001341281"/>
    </source>
</evidence>
<name>A0AAQ3TKH1_PASNO</name>